<feature type="compositionally biased region" description="Basic and acidic residues" evidence="1">
    <location>
        <begin position="195"/>
        <end position="204"/>
    </location>
</feature>
<evidence type="ECO:0000256" key="2">
    <source>
        <dbReference type="SAM" id="Phobius"/>
    </source>
</evidence>
<dbReference type="SUPFAM" id="SSF50939">
    <property type="entry name" value="Sialidases"/>
    <property type="match status" value="1"/>
</dbReference>
<feature type="transmembrane region" description="Helical" evidence="2">
    <location>
        <begin position="213"/>
        <end position="235"/>
    </location>
</feature>
<reference evidence="5 6" key="1">
    <citation type="journal article" date="2012" name="BMC Genomics">
        <title>Comparative genomic analysis of human infective Trypanosoma cruzi lineages with the bat-restricted subspecies T. cruzi marinkellei.</title>
        <authorList>
            <person name="Franzen O."/>
            <person name="Talavera-Lopez C."/>
            <person name="Ochaya S."/>
            <person name="Butler C.E."/>
            <person name="Messenger L.A."/>
            <person name="Lewis M.D."/>
            <person name="Llewellyn M.S."/>
            <person name="Marinkelle C.J."/>
            <person name="Tyler K.M."/>
            <person name="Miles M.A."/>
            <person name="Andersson B."/>
        </authorList>
    </citation>
    <scope>NUCLEOTIDE SEQUENCE [LARGE SCALE GENOMIC DNA]</scope>
    <source>
        <strain evidence="5 6">B7</strain>
    </source>
</reference>
<feature type="region of interest" description="Disordered" evidence="1">
    <location>
        <begin position="182"/>
        <end position="207"/>
    </location>
</feature>
<accession>K2MSY7</accession>
<proteinExistence type="predicted"/>
<dbReference type="Gene3D" id="2.120.10.10">
    <property type="match status" value="1"/>
</dbReference>
<dbReference type="Proteomes" id="UP000007350">
    <property type="component" value="Unassembled WGS sequence"/>
</dbReference>
<evidence type="ECO:0000256" key="3">
    <source>
        <dbReference type="SAM" id="SignalP"/>
    </source>
</evidence>
<evidence type="ECO:0000313" key="6">
    <source>
        <dbReference type="Proteomes" id="UP000007350"/>
    </source>
</evidence>
<gene>
    <name evidence="5" type="ORF">MOQ_007447</name>
</gene>
<evidence type="ECO:0000313" key="5">
    <source>
        <dbReference type="EMBL" id="EKF28794.1"/>
    </source>
</evidence>
<dbReference type="EMBL" id="AHKC01014884">
    <property type="protein sequence ID" value="EKF28794.1"/>
    <property type="molecule type" value="Genomic_DNA"/>
</dbReference>
<dbReference type="CDD" id="cd15482">
    <property type="entry name" value="Sialidase_non-viral"/>
    <property type="match status" value="1"/>
</dbReference>
<name>K2MSY7_TRYCR</name>
<keyword evidence="2" id="KW-0472">Membrane</keyword>
<evidence type="ECO:0000259" key="4">
    <source>
        <dbReference type="Pfam" id="PF13859"/>
    </source>
</evidence>
<dbReference type="InterPro" id="IPR011040">
    <property type="entry name" value="Sialidase"/>
</dbReference>
<dbReference type="AlphaFoldDB" id="K2MSY7"/>
<keyword evidence="2" id="KW-0812">Transmembrane</keyword>
<organism evidence="5 6">
    <name type="scientific">Trypanosoma cruzi marinkellei</name>
    <dbReference type="NCBI Taxonomy" id="85056"/>
    <lineage>
        <taxon>Eukaryota</taxon>
        <taxon>Discoba</taxon>
        <taxon>Euglenozoa</taxon>
        <taxon>Kinetoplastea</taxon>
        <taxon>Metakinetoplastina</taxon>
        <taxon>Trypanosomatida</taxon>
        <taxon>Trypanosomatidae</taxon>
        <taxon>Trypanosoma</taxon>
        <taxon>Schizotrypanum</taxon>
    </lineage>
</organism>
<dbReference type="InterPro" id="IPR036278">
    <property type="entry name" value="Sialidase_sf"/>
</dbReference>
<keyword evidence="2" id="KW-1133">Transmembrane helix</keyword>
<dbReference type="Pfam" id="PF13859">
    <property type="entry name" value="BNR_3"/>
    <property type="match status" value="1"/>
</dbReference>
<evidence type="ECO:0000256" key="1">
    <source>
        <dbReference type="SAM" id="MobiDB-lite"/>
    </source>
</evidence>
<feature type="domain" description="Sialidase" evidence="4">
    <location>
        <begin position="270"/>
        <end position="501"/>
    </location>
</feature>
<keyword evidence="3" id="KW-0732">Signal</keyword>
<comment type="caution">
    <text evidence="5">The sequence shown here is derived from an EMBL/GenBank/DDBJ whole genome shotgun (WGS) entry which is preliminary data.</text>
</comment>
<feature type="chain" id="PRO_5003864700" evidence="3">
    <location>
        <begin position="24"/>
        <end position="551"/>
    </location>
</feature>
<protein>
    <submittedName>
        <fullName evidence="5">Trans-sialidase, putative</fullName>
    </submittedName>
</protein>
<feature type="signal peptide" evidence="3">
    <location>
        <begin position="1"/>
        <end position="23"/>
    </location>
</feature>
<sequence>MLMSHVDCECLLTASIHLSLCLSFPVGYEACCTAGGPARTHRLPAVTPAMAGAEWRCVVLVICGVSGCGACERVSAHLAPRVVGVCVAALFCGRWFSVPSLPDCLLTRSPRGCSALLLTDVSDVLPLLLSSPRIHTQKKERKHALIATVKFEGSGRTNNTHTHRPHTHIYMLSRVAAVNAPRTQNRRRVTGSSGRRREGRESEQQRPTMSRRVFASVVLLLLVVMWICCGSGATYGNEGNLRNGIIFKGGDSFNDAGNKCMLQTFGLFRVPSLAYTKGAVVAVVGAHYTNTADNKVCVGSAANLIDSDKRTWTKGSAIVFDHYNIKVDRLSRPTAIVYDEDIRALVGGYGNSGAPLTRVAGDDYWTPRMAEGEVPHDDEDENKKEFAWHRRVASNLESFLRDLKPIPEHIKQFLGAGGAGIRLENNSSVLPIHALKDDGKVVSLVILAKGFAYGWKFSKDTGPAGCIQPAVLAWKERKLVRMASREDGSRGVHAWDVMGESVDGGIRHSFTRVGQLTDTCGARRAGWLRQRDDRWTGSHPRQPAGIFRDGW</sequence>
<keyword evidence="6" id="KW-1185">Reference proteome</keyword>